<dbReference type="Proteomes" id="UP001596283">
    <property type="component" value="Unassembled WGS sequence"/>
</dbReference>
<feature type="domain" description="HTH cro/C1-type" evidence="1">
    <location>
        <begin position="23"/>
        <end position="57"/>
    </location>
</feature>
<dbReference type="EMBL" id="JBHSSI010000094">
    <property type="protein sequence ID" value="MFC6261936.1"/>
    <property type="molecule type" value="Genomic_DNA"/>
</dbReference>
<dbReference type="CDD" id="cd00093">
    <property type="entry name" value="HTH_XRE"/>
    <property type="match status" value="1"/>
</dbReference>
<sequence length="69" mass="7957">MTEQNLAEGMEAIYAQIKIALFKKHMSQIELADLIGEGPQQLSRAIHGDMQPKSKEIRQKVYRFLDIKQ</sequence>
<reference evidence="3" key="1">
    <citation type="journal article" date="2019" name="Int. J. Syst. Evol. Microbiol.">
        <title>The Global Catalogue of Microorganisms (GCM) 10K type strain sequencing project: providing services to taxonomists for standard genome sequencing and annotation.</title>
        <authorList>
            <consortium name="The Broad Institute Genomics Platform"/>
            <consortium name="The Broad Institute Genome Sequencing Center for Infectious Disease"/>
            <person name="Wu L."/>
            <person name="Ma J."/>
        </authorList>
    </citation>
    <scope>NUCLEOTIDE SEQUENCE [LARGE SCALE GENOMIC DNA]</scope>
    <source>
        <strain evidence="3">CCM 8908</strain>
    </source>
</reference>
<dbReference type="SUPFAM" id="SSF47413">
    <property type="entry name" value="lambda repressor-like DNA-binding domains"/>
    <property type="match status" value="1"/>
</dbReference>
<evidence type="ECO:0000313" key="2">
    <source>
        <dbReference type="EMBL" id="MFC6261936.1"/>
    </source>
</evidence>
<proteinExistence type="predicted"/>
<dbReference type="Pfam" id="PF01381">
    <property type="entry name" value="HTH_3"/>
    <property type="match status" value="1"/>
</dbReference>
<organism evidence="2 3">
    <name type="scientific">Levilactobacillus fujinensis</name>
    <dbReference type="NCBI Taxonomy" id="2486024"/>
    <lineage>
        <taxon>Bacteria</taxon>
        <taxon>Bacillati</taxon>
        <taxon>Bacillota</taxon>
        <taxon>Bacilli</taxon>
        <taxon>Lactobacillales</taxon>
        <taxon>Lactobacillaceae</taxon>
        <taxon>Levilactobacillus</taxon>
    </lineage>
</organism>
<protein>
    <submittedName>
        <fullName evidence="2">Helix-turn-helix domain-containing protein</fullName>
    </submittedName>
</protein>
<comment type="caution">
    <text evidence="2">The sequence shown here is derived from an EMBL/GenBank/DDBJ whole genome shotgun (WGS) entry which is preliminary data.</text>
</comment>
<dbReference type="RefSeq" id="WP_225421809.1">
    <property type="nucleotide sequence ID" value="NZ_JBHSSI010000094.1"/>
</dbReference>
<evidence type="ECO:0000313" key="3">
    <source>
        <dbReference type="Proteomes" id="UP001596283"/>
    </source>
</evidence>
<keyword evidence="3" id="KW-1185">Reference proteome</keyword>
<evidence type="ECO:0000259" key="1">
    <source>
        <dbReference type="Pfam" id="PF01381"/>
    </source>
</evidence>
<accession>A0ABW1TIV4</accession>
<dbReference type="InterPro" id="IPR010982">
    <property type="entry name" value="Lambda_DNA-bd_dom_sf"/>
</dbReference>
<dbReference type="InterPro" id="IPR001387">
    <property type="entry name" value="Cro/C1-type_HTH"/>
</dbReference>
<gene>
    <name evidence="2" type="ORF">ACFP1C_13490</name>
</gene>
<name>A0ABW1TIV4_9LACO</name>